<evidence type="ECO:0000256" key="5">
    <source>
        <dbReference type="ARBA" id="ARBA00023242"/>
    </source>
</evidence>
<evidence type="ECO:0000256" key="3">
    <source>
        <dbReference type="ARBA" id="ARBA00022490"/>
    </source>
</evidence>
<evidence type="ECO:0000313" key="8">
    <source>
        <dbReference type="Ensembl" id="ENSCINP00000030641.1"/>
    </source>
</evidence>
<feature type="compositionally biased region" description="Basic residues" evidence="6">
    <location>
        <begin position="169"/>
        <end position="181"/>
    </location>
</feature>
<dbReference type="Gene3D" id="1.10.287.110">
    <property type="entry name" value="DnaJ domain"/>
    <property type="match status" value="1"/>
</dbReference>
<dbReference type="HOGENOM" id="CLU_1158630_0_0_1"/>
<dbReference type="GO" id="GO:0005737">
    <property type="term" value="C:cytoplasm"/>
    <property type="evidence" value="ECO:0007669"/>
    <property type="project" value="UniProtKB-SubCell"/>
</dbReference>
<keyword evidence="5" id="KW-0539">Nucleus</keyword>
<keyword evidence="3" id="KW-0963">Cytoplasm</keyword>
<dbReference type="AlphaFoldDB" id="H2XLV9"/>
<dbReference type="PRINTS" id="PR00625">
    <property type="entry name" value="JDOMAIN"/>
</dbReference>
<reference evidence="8" key="2">
    <citation type="submission" date="2025-08" db="UniProtKB">
        <authorList>
            <consortium name="Ensembl"/>
        </authorList>
    </citation>
    <scope>IDENTIFICATION</scope>
</reference>
<proteinExistence type="predicted"/>
<accession>H2XLV9</accession>
<dbReference type="Ensembl" id="ENSCINT00000031810.1">
    <property type="protein sequence ID" value="ENSCINP00000030641.1"/>
    <property type="gene ID" value="ENSCING00000023742.1"/>
</dbReference>
<dbReference type="CDD" id="cd06257">
    <property type="entry name" value="DnaJ"/>
    <property type="match status" value="1"/>
</dbReference>
<keyword evidence="4" id="KW-0143">Chaperone</keyword>
<dbReference type="PANTHER" id="PTHR44313">
    <property type="entry name" value="DNAJ HOMOLOG SUBFAMILY C MEMBER 17"/>
    <property type="match status" value="1"/>
</dbReference>
<evidence type="ECO:0000256" key="1">
    <source>
        <dbReference type="ARBA" id="ARBA00004123"/>
    </source>
</evidence>
<dbReference type="PROSITE" id="PS50076">
    <property type="entry name" value="DNAJ_2"/>
    <property type="match status" value="1"/>
</dbReference>
<name>H2XLV9_CIOIN</name>
<dbReference type="InterPro" id="IPR036869">
    <property type="entry name" value="J_dom_sf"/>
</dbReference>
<dbReference type="GO" id="GO:0005634">
    <property type="term" value="C:nucleus"/>
    <property type="evidence" value="ECO:0007669"/>
    <property type="project" value="UniProtKB-SubCell"/>
</dbReference>
<sequence>MDDTYISKLEAYRILHLPEGADESQIKVAYRHLALSYHPDKHEDSSHATEMFQKVSMAYKRLTEPDAEDYSTAFANFFRRYPTVSVSIMQDNELIRVGLSSSDDEEVCSRNCRDCHKKRGYRKSRIKREASEEITDPKVLEAKQQIADKIAEELIKVENQEKQKANQKREKRMRQKKKKKEKLQSENNLVENNLKENELNEVCAKGDEKDIVNNSSLKEAKHSNGYHKSSGHIPHEGDKE</sequence>
<protein>
    <recommendedName>
        <fullName evidence="7">J domain-containing protein</fullName>
    </recommendedName>
</protein>
<keyword evidence="9" id="KW-1185">Reference proteome</keyword>
<dbReference type="STRING" id="7719.ENSCINP00000030641"/>
<comment type="subcellular location">
    <subcellularLocation>
        <location evidence="2">Cytoplasm</location>
    </subcellularLocation>
    <subcellularLocation>
        <location evidence="1">Nucleus</location>
    </subcellularLocation>
</comment>
<feature type="domain" description="J" evidence="7">
    <location>
        <begin position="10"/>
        <end position="67"/>
    </location>
</feature>
<dbReference type="Proteomes" id="UP000008144">
    <property type="component" value="Unassembled WGS sequence"/>
</dbReference>
<evidence type="ECO:0000256" key="2">
    <source>
        <dbReference type="ARBA" id="ARBA00004496"/>
    </source>
</evidence>
<evidence type="ECO:0000313" key="9">
    <source>
        <dbReference type="Proteomes" id="UP000008144"/>
    </source>
</evidence>
<feature type="compositionally biased region" description="Basic and acidic residues" evidence="6">
    <location>
        <begin position="193"/>
        <end position="211"/>
    </location>
</feature>
<dbReference type="PANTHER" id="PTHR44313:SF1">
    <property type="entry name" value="DNAJ HOMOLOG SUBFAMILY C MEMBER 17"/>
    <property type="match status" value="1"/>
</dbReference>
<organism evidence="8 9">
    <name type="scientific">Ciona intestinalis</name>
    <name type="common">Transparent sea squirt</name>
    <name type="synonym">Ascidia intestinalis</name>
    <dbReference type="NCBI Taxonomy" id="7719"/>
    <lineage>
        <taxon>Eukaryota</taxon>
        <taxon>Metazoa</taxon>
        <taxon>Chordata</taxon>
        <taxon>Tunicata</taxon>
        <taxon>Ascidiacea</taxon>
        <taxon>Phlebobranchia</taxon>
        <taxon>Cionidae</taxon>
        <taxon>Ciona</taxon>
    </lineage>
</organism>
<evidence type="ECO:0000259" key="7">
    <source>
        <dbReference type="PROSITE" id="PS50076"/>
    </source>
</evidence>
<dbReference type="InParanoid" id="H2XLV9"/>
<reference evidence="9" key="1">
    <citation type="journal article" date="2002" name="Science">
        <title>The draft genome of Ciona intestinalis: insights into chordate and vertebrate origins.</title>
        <authorList>
            <person name="Dehal P."/>
            <person name="Satou Y."/>
            <person name="Campbell R.K."/>
            <person name="Chapman J."/>
            <person name="Degnan B."/>
            <person name="De Tomaso A."/>
            <person name="Davidson B."/>
            <person name="Di Gregorio A."/>
            <person name="Gelpke M."/>
            <person name="Goodstein D.M."/>
            <person name="Harafuji N."/>
            <person name="Hastings K.E."/>
            <person name="Ho I."/>
            <person name="Hotta K."/>
            <person name="Huang W."/>
            <person name="Kawashima T."/>
            <person name="Lemaire P."/>
            <person name="Martinez D."/>
            <person name="Meinertzhagen I.A."/>
            <person name="Necula S."/>
            <person name="Nonaka M."/>
            <person name="Putnam N."/>
            <person name="Rash S."/>
            <person name="Saiga H."/>
            <person name="Satake M."/>
            <person name="Terry A."/>
            <person name="Yamada L."/>
            <person name="Wang H.G."/>
            <person name="Awazu S."/>
            <person name="Azumi K."/>
            <person name="Boore J."/>
            <person name="Branno M."/>
            <person name="Chin-Bow S."/>
            <person name="DeSantis R."/>
            <person name="Doyle S."/>
            <person name="Francino P."/>
            <person name="Keys D.N."/>
            <person name="Haga S."/>
            <person name="Hayashi H."/>
            <person name="Hino K."/>
            <person name="Imai K.S."/>
            <person name="Inaba K."/>
            <person name="Kano S."/>
            <person name="Kobayashi K."/>
            <person name="Kobayashi M."/>
            <person name="Lee B.I."/>
            <person name="Makabe K.W."/>
            <person name="Manohar C."/>
            <person name="Matassi G."/>
            <person name="Medina M."/>
            <person name="Mochizuki Y."/>
            <person name="Mount S."/>
            <person name="Morishita T."/>
            <person name="Miura S."/>
            <person name="Nakayama A."/>
            <person name="Nishizaka S."/>
            <person name="Nomoto H."/>
            <person name="Ohta F."/>
            <person name="Oishi K."/>
            <person name="Rigoutsos I."/>
            <person name="Sano M."/>
            <person name="Sasaki A."/>
            <person name="Sasakura Y."/>
            <person name="Shoguchi E."/>
            <person name="Shin-i T."/>
            <person name="Spagnuolo A."/>
            <person name="Stainier D."/>
            <person name="Suzuki M.M."/>
            <person name="Tassy O."/>
            <person name="Takatori N."/>
            <person name="Tokuoka M."/>
            <person name="Yagi K."/>
            <person name="Yoshizaki F."/>
            <person name="Wada S."/>
            <person name="Zhang C."/>
            <person name="Hyatt P.D."/>
            <person name="Larimer F."/>
            <person name="Detter C."/>
            <person name="Doggett N."/>
            <person name="Glavina T."/>
            <person name="Hawkins T."/>
            <person name="Richardson P."/>
            <person name="Lucas S."/>
            <person name="Kohara Y."/>
            <person name="Levine M."/>
            <person name="Satoh N."/>
            <person name="Rokhsar D.S."/>
        </authorList>
    </citation>
    <scope>NUCLEOTIDE SEQUENCE [LARGE SCALE GENOMIC DNA]</scope>
</reference>
<dbReference type="SUPFAM" id="SSF46565">
    <property type="entry name" value="Chaperone J-domain"/>
    <property type="match status" value="1"/>
</dbReference>
<evidence type="ECO:0000256" key="6">
    <source>
        <dbReference type="SAM" id="MobiDB-lite"/>
    </source>
</evidence>
<dbReference type="InterPro" id="IPR001623">
    <property type="entry name" value="DnaJ_domain"/>
</dbReference>
<reference evidence="8" key="3">
    <citation type="submission" date="2025-09" db="UniProtKB">
        <authorList>
            <consortium name="Ensembl"/>
        </authorList>
    </citation>
    <scope>IDENTIFICATION</scope>
</reference>
<feature type="region of interest" description="Disordered" evidence="6">
    <location>
        <begin position="161"/>
        <end position="240"/>
    </location>
</feature>
<evidence type="ECO:0000256" key="4">
    <source>
        <dbReference type="ARBA" id="ARBA00023186"/>
    </source>
</evidence>
<dbReference type="InterPro" id="IPR052094">
    <property type="entry name" value="Pre-mRNA-splicing_ERAD"/>
</dbReference>
<dbReference type="Pfam" id="PF00226">
    <property type="entry name" value="DnaJ"/>
    <property type="match status" value="1"/>
</dbReference>
<dbReference type="SMART" id="SM00271">
    <property type="entry name" value="DnaJ"/>
    <property type="match status" value="1"/>
</dbReference>